<protein>
    <submittedName>
        <fullName evidence="4">Long-chain-fatty-acid--CoA ligase</fullName>
    </submittedName>
</protein>
<dbReference type="Pfam" id="PF00501">
    <property type="entry name" value="AMP-binding"/>
    <property type="match status" value="1"/>
</dbReference>
<dbReference type="InterPro" id="IPR042099">
    <property type="entry name" value="ANL_N_sf"/>
</dbReference>
<dbReference type="InterPro" id="IPR050237">
    <property type="entry name" value="ATP-dep_AMP-bd_enzyme"/>
</dbReference>
<dbReference type="PANTHER" id="PTHR43767:SF12">
    <property type="entry name" value="AMP-DEPENDENT SYNTHETASE AND LIGASE"/>
    <property type="match status" value="1"/>
</dbReference>
<reference evidence="4" key="2">
    <citation type="submission" date="2020-09" db="EMBL/GenBank/DDBJ databases">
        <authorList>
            <person name="Sun Q."/>
            <person name="Zhou Y."/>
        </authorList>
    </citation>
    <scope>NUCLEOTIDE SEQUENCE</scope>
    <source>
        <strain evidence="4">CGMCC 4.7306</strain>
    </source>
</reference>
<evidence type="ECO:0000259" key="2">
    <source>
        <dbReference type="Pfam" id="PF00501"/>
    </source>
</evidence>
<dbReference type="RefSeq" id="WP_188897065.1">
    <property type="nucleotide sequence ID" value="NZ_BMMZ01000012.1"/>
</dbReference>
<evidence type="ECO:0000256" key="1">
    <source>
        <dbReference type="SAM" id="MobiDB-lite"/>
    </source>
</evidence>
<dbReference type="PANTHER" id="PTHR43767">
    <property type="entry name" value="LONG-CHAIN-FATTY-ACID--COA LIGASE"/>
    <property type="match status" value="1"/>
</dbReference>
<keyword evidence="5" id="KW-1185">Reference proteome</keyword>
<feature type="region of interest" description="Disordered" evidence="1">
    <location>
        <begin position="1"/>
        <end position="25"/>
    </location>
</feature>
<dbReference type="Proteomes" id="UP000613840">
    <property type="component" value="Unassembled WGS sequence"/>
</dbReference>
<dbReference type="Gene3D" id="3.40.50.12780">
    <property type="entry name" value="N-terminal domain of ligase-like"/>
    <property type="match status" value="1"/>
</dbReference>
<accession>A0A917SFL5</accession>
<dbReference type="GO" id="GO:0016877">
    <property type="term" value="F:ligase activity, forming carbon-sulfur bonds"/>
    <property type="evidence" value="ECO:0007669"/>
    <property type="project" value="UniProtKB-ARBA"/>
</dbReference>
<organism evidence="4 5">
    <name type="scientific">Microlunatus endophyticus</name>
    <dbReference type="NCBI Taxonomy" id="1716077"/>
    <lineage>
        <taxon>Bacteria</taxon>
        <taxon>Bacillati</taxon>
        <taxon>Actinomycetota</taxon>
        <taxon>Actinomycetes</taxon>
        <taxon>Propionibacteriales</taxon>
        <taxon>Propionibacteriaceae</taxon>
        <taxon>Microlunatus</taxon>
    </lineage>
</organism>
<dbReference type="SUPFAM" id="SSF56801">
    <property type="entry name" value="Acetyl-CoA synthetase-like"/>
    <property type="match status" value="1"/>
</dbReference>
<dbReference type="Pfam" id="PF13193">
    <property type="entry name" value="AMP-binding_C"/>
    <property type="match status" value="1"/>
</dbReference>
<dbReference type="InterPro" id="IPR025110">
    <property type="entry name" value="AMP-bd_C"/>
</dbReference>
<gene>
    <name evidence="4" type="primary">fadD</name>
    <name evidence="4" type="ORF">GCM10011575_39040</name>
</gene>
<dbReference type="EMBL" id="BMMZ01000012">
    <property type="protein sequence ID" value="GGL76993.1"/>
    <property type="molecule type" value="Genomic_DNA"/>
</dbReference>
<dbReference type="Gene3D" id="3.30.300.30">
    <property type="match status" value="1"/>
</dbReference>
<dbReference type="InterPro" id="IPR045851">
    <property type="entry name" value="AMP-bd_C_sf"/>
</dbReference>
<dbReference type="AlphaFoldDB" id="A0A917SFL5"/>
<feature type="domain" description="AMP-binding enzyme C-terminal" evidence="3">
    <location>
        <begin position="439"/>
        <end position="513"/>
    </location>
</feature>
<reference evidence="4" key="1">
    <citation type="journal article" date="2014" name="Int. J. Syst. Evol. Microbiol.">
        <title>Complete genome sequence of Corynebacterium casei LMG S-19264T (=DSM 44701T), isolated from a smear-ripened cheese.</title>
        <authorList>
            <consortium name="US DOE Joint Genome Institute (JGI-PGF)"/>
            <person name="Walter F."/>
            <person name="Albersmeier A."/>
            <person name="Kalinowski J."/>
            <person name="Ruckert C."/>
        </authorList>
    </citation>
    <scope>NUCLEOTIDE SEQUENCE</scope>
    <source>
        <strain evidence="4">CGMCC 4.7306</strain>
    </source>
</reference>
<dbReference type="PROSITE" id="PS00455">
    <property type="entry name" value="AMP_BINDING"/>
    <property type="match status" value="1"/>
</dbReference>
<dbReference type="CDD" id="cd05936">
    <property type="entry name" value="FC-FACS_FadD_like"/>
    <property type="match status" value="1"/>
</dbReference>
<proteinExistence type="predicted"/>
<dbReference type="InterPro" id="IPR000873">
    <property type="entry name" value="AMP-dep_synth/lig_dom"/>
</dbReference>
<sequence>MAGNDAPSSTPAQTATAADATARTDGAPNANIATWLADQAARNPDAPAIKQGDLTISYALYNEASARAAGLLRARGVGPGDRVSLIMPNVAYFPIVYYAIVRLGAVVVPTNPLLKAGEISYVWQDSEIKTAVVLDMFAPEATKAAKDTGTDMITVVPGEFDQLLMAQEPVREVVHRDPQDTVVILYTSGTTGRPKGAELSQSNISTNVITSIETLFHGGPTDVIFGGLPLFHTFGQSCAMNAAVYGGSCLALLPRFDPAEALKIIEREKVTIFLGVPTMYMALLSVPDKATYDTSSLRLAASGGSSMPVEVLHAVEKEFSLKLLEGYGLSETSPVATFNHPDRPSKAGSIGYAIRGVEVRVVDPDDNDVPVGEIGEIVIRGENIMKGYLNNPQATADAMRNGWFHSGDLGRVDEDGYFSIVDRVKDMIVRNAYNVYPREVEELLFTHPAVAEAAVVGVPHPIHGEEIAALITLKPGVEATEDEIREWTKERIAAYKYPRIVKFGPIPKGPTGKVLKREIKIN</sequence>
<keyword evidence="4" id="KW-0436">Ligase</keyword>
<evidence type="ECO:0000313" key="5">
    <source>
        <dbReference type="Proteomes" id="UP000613840"/>
    </source>
</evidence>
<feature type="domain" description="AMP-dependent synthetase/ligase" evidence="2">
    <location>
        <begin position="37"/>
        <end position="389"/>
    </location>
</feature>
<dbReference type="InterPro" id="IPR020845">
    <property type="entry name" value="AMP-binding_CS"/>
</dbReference>
<evidence type="ECO:0000259" key="3">
    <source>
        <dbReference type="Pfam" id="PF13193"/>
    </source>
</evidence>
<name>A0A917SFL5_9ACTN</name>
<evidence type="ECO:0000313" key="4">
    <source>
        <dbReference type="EMBL" id="GGL76993.1"/>
    </source>
</evidence>
<comment type="caution">
    <text evidence="4">The sequence shown here is derived from an EMBL/GenBank/DDBJ whole genome shotgun (WGS) entry which is preliminary data.</text>
</comment>